<sequence length="84" mass="9454">MSALKIGEEEALELLAKVPVSSQRVAMSETIERDEIHGFSFALQEMLDEHREATHALDTPPAKPVVIYKKRRRMVPDVEPLGVD</sequence>
<accession>A0AB73IPD1</accession>
<organism evidence="1 2">
    <name type="scientific">Paraburkholderia caledonica</name>
    <dbReference type="NCBI Taxonomy" id="134536"/>
    <lineage>
        <taxon>Bacteria</taxon>
        <taxon>Pseudomonadati</taxon>
        <taxon>Pseudomonadota</taxon>
        <taxon>Betaproteobacteria</taxon>
        <taxon>Burkholderiales</taxon>
        <taxon>Burkholderiaceae</taxon>
        <taxon>Paraburkholderia</taxon>
    </lineage>
</organism>
<name>A0AB73IPD1_9BURK</name>
<dbReference type="RefSeq" id="WP_392396380.1">
    <property type="nucleotide sequence ID" value="NZ_JAURTK010000035.1"/>
</dbReference>
<proteinExistence type="predicted"/>
<evidence type="ECO:0000313" key="1">
    <source>
        <dbReference type="EMBL" id="MDP9651858.1"/>
    </source>
</evidence>
<comment type="caution">
    <text evidence="1">The sequence shown here is derived from an EMBL/GenBank/DDBJ whole genome shotgun (WGS) entry which is preliminary data.</text>
</comment>
<gene>
    <name evidence="1" type="ORF">J2793_007333</name>
</gene>
<evidence type="ECO:0000313" key="2">
    <source>
        <dbReference type="Proteomes" id="UP001229486"/>
    </source>
</evidence>
<dbReference type="Proteomes" id="UP001229486">
    <property type="component" value="Unassembled WGS sequence"/>
</dbReference>
<dbReference type="EMBL" id="JAURTK010000035">
    <property type="protein sequence ID" value="MDP9651858.1"/>
    <property type="molecule type" value="Genomic_DNA"/>
</dbReference>
<reference evidence="1" key="1">
    <citation type="submission" date="2023-07" db="EMBL/GenBank/DDBJ databases">
        <title>Sorghum-associated microbial communities from plants grown in Nebraska, USA.</title>
        <authorList>
            <person name="Schachtman D."/>
        </authorList>
    </citation>
    <scope>NUCLEOTIDE SEQUENCE</scope>
    <source>
        <strain evidence="1">DS1061</strain>
    </source>
</reference>
<protein>
    <submittedName>
        <fullName evidence="1">Uncharacterized protein</fullName>
    </submittedName>
</protein>
<dbReference type="AlphaFoldDB" id="A0AB73IPD1"/>